<evidence type="ECO:0000256" key="1">
    <source>
        <dbReference type="ARBA" id="ARBA00022441"/>
    </source>
</evidence>
<gene>
    <name evidence="2" type="ORF">AB205_0018160</name>
</gene>
<name>A0A2G9QIA3_AQUCT</name>
<dbReference type="Proteomes" id="UP000228934">
    <property type="component" value="Unassembled WGS sequence"/>
</dbReference>
<dbReference type="InterPro" id="IPR006652">
    <property type="entry name" value="Kelch_1"/>
</dbReference>
<dbReference type="Pfam" id="PF01344">
    <property type="entry name" value="Kelch_1"/>
    <property type="match status" value="1"/>
</dbReference>
<dbReference type="OrthoDB" id="10251809at2759"/>
<keyword evidence="1" id="KW-0880">Kelch repeat</keyword>
<dbReference type="EMBL" id="KV981459">
    <property type="protein sequence ID" value="PIO15334.1"/>
    <property type="molecule type" value="Genomic_DNA"/>
</dbReference>
<dbReference type="GO" id="GO:0030332">
    <property type="term" value="F:cyclin binding"/>
    <property type="evidence" value="ECO:0007669"/>
    <property type="project" value="TreeGrafter"/>
</dbReference>
<organism evidence="2 3">
    <name type="scientific">Aquarana catesbeiana</name>
    <name type="common">American bullfrog</name>
    <name type="synonym">Rana catesbeiana</name>
    <dbReference type="NCBI Taxonomy" id="8400"/>
    <lineage>
        <taxon>Eukaryota</taxon>
        <taxon>Metazoa</taxon>
        <taxon>Chordata</taxon>
        <taxon>Craniata</taxon>
        <taxon>Vertebrata</taxon>
        <taxon>Euteleostomi</taxon>
        <taxon>Amphibia</taxon>
        <taxon>Batrachia</taxon>
        <taxon>Anura</taxon>
        <taxon>Neobatrachia</taxon>
        <taxon>Ranoidea</taxon>
        <taxon>Ranidae</taxon>
        <taxon>Aquarana</taxon>
    </lineage>
</organism>
<dbReference type="AlphaFoldDB" id="A0A2G9QIA3"/>
<dbReference type="Pfam" id="PF24681">
    <property type="entry name" value="Kelch_KLHDC2_KLHL20_DRC7"/>
    <property type="match status" value="1"/>
</dbReference>
<evidence type="ECO:0008006" key="4">
    <source>
        <dbReference type="Google" id="ProtNLM"/>
    </source>
</evidence>
<reference evidence="3" key="1">
    <citation type="journal article" date="2017" name="Nat. Commun.">
        <title>The North American bullfrog draft genome provides insight into hormonal regulation of long noncoding RNA.</title>
        <authorList>
            <person name="Hammond S.A."/>
            <person name="Warren R.L."/>
            <person name="Vandervalk B.P."/>
            <person name="Kucuk E."/>
            <person name="Khan H."/>
            <person name="Gibb E.A."/>
            <person name="Pandoh P."/>
            <person name="Kirk H."/>
            <person name="Zhao Y."/>
            <person name="Jones M."/>
            <person name="Mungall A.J."/>
            <person name="Coope R."/>
            <person name="Pleasance S."/>
            <person name="Moore R.A."/>
            <person name="Holt R.A."/>
            <person name="Round J.M."/>
            <person name="Ohora S."/>
            <person name="Walle B.V."/>
            <person name="Veldhoen N."/>
            <person name="Helbing C.C."/>
            <person name="Birol I."/>
        </authorList>
    </citation>
    <scope>NUCLEOTIDE SEQUENCE [LARGE SCALE GENOMIC DNA]</scope>
</reference>
<proteinExistence type="predicted"/>
<dbReference type="InterPro" id="IPR015915">
    <property type="entry name" value="Kelch-typ_b-propeller"/>
</dbReference>
<dbReference type="SUPFAM" id="SSF117281">
    <property type="entry name" value="Kelch motif"/>
    <property type="match status" value="2"/>
</dbReference>
<evidence type="ECO:0000313" key="2">
    <source>
        <dbReference type="EMBL" id="PIO15334.1"/>
    </source>
</evidence>
<dbReference type="InterPro" id="IPR042941">
    <property type="entry name" value="KLDC9"/>
</dbReference>
<dbReference type="Gene3D" id="2.120.10.80">
    <property type="entry name" value="Kelch-type beta propeller"/>
    <property type="match status" value="2"/>
</dbReference>
<accession>A0A2G9QIA3</accession>
<dbReference type="PANTHER" id="PTHR47196">
    <property type="entry name" value="KELCH DOMAIN-CONTAINING PROTEIN 9"/>
    <property type="match status" value="1"/>
</dbReference>
<dbReference type="PANTHER" id="PTHR47196:SF1">
    <property type="entry name" value="KELCH DOMAIN-CONTAINING PROTEIN 9"/>
    <property type="match status" value="1"/>
</dbReference>
<keyword evidence="3" id="KW-1185">Reference proteome</keyword>
<sequence>MTASHWTWTLVAQDAQFARAFHTCTPTRGKIYLYGGVRTGDSKEPPLGDVVIFDPEQKSLVNSSVPQVVSRRSHHDTVLLGERWLCVVGGWDGSQRLSSILSYDTETTERVTWTGEASSNPPVGLSSHTCTKISDNELCVVGREGGLRTQRRYSSVYTLRLNAGSKTYMYKEEESHTASRSGHSAVLLRSDTKHTKKVGYSLYVFGGRESSTVDVVGHWSRDKVQENTEPCPRLTEQLAQLLSSKGAKRTEPKGLRHHSCSVVGPFVVVFGGETLSRARDAVCNDLYVGDTRSSPMSWFQFPGFNPQHKRVGHRTCLLNDRLYLVGGFGADGKTLRPEICMLDISL</sequence>
<protein>
    <recommendedName>
        <fullName evidence="4">Kelch domain-containing protein 9</fullName>
    </recommendedName>
</protein>
<evidence type="ECO:0000313" key="3">
    <source>
        <dbReference type="Proteomes" id="UP000228934"/>
    </source>
</evidence>